<keyword evidence="2" id="KW-0645">Protease</keyword>
<organism evidence="5 6">
    <name type="scientific">Saccharomonospora amisosensis</name>
    <dbReference type="NCBI Taxonomy" id="1128677"/>
    <lineage>
        <taxon>Bacteria</taxon>
        <taxon>Bacillati</taxon>
        <taxon>Actinomycetota</taxon>
        <taxon>Actinomycetes</taxon>
        <taxon>Pseudonocardiales</taxon>
        <taxon>Pseudonocardiaceae</taxon>
        <taxon>Saccharomonospora</taxon>
    </lineage>
</organism>
<name>A0A7X5URX7_9PSEU</name>
<dbReference type="InterPro" id="IPR006433">
    <property type="entry name" value="Prohead_protease"/>
</dbReference>
<dbReference type="NCBIfam" id="TIGR01543">
    <property type="entry name" value="proheadase_HK97"/>
    <property type="match status" value="1"/>
</dbReference>
<dbReference type="AlphaFoldDB" id="A0A7X5URX7"/>
<evidence type="ECO:0000256" key="1">
    <source>
        <dbReference type="ARBA" id="ARBA00022612"/>
    </source>
</evidence>
<accession>A0A7X5URX7</accession>
<evidence type="ECO:0000256" key="3">
    <source>
        <dbReference type="ARBA" id="ARBA00022801"/>
    </source>
</evidence>
<dbReference type="EMBL" id="JAAOYM010000001">
    <property type="protein sequence ID" value="NIJ13068.1"/>
    <property type="molecule type" value="Genomic_DNA"/>
</dbReference>
<gene>
    <name evidence="5" type="ORF">FHU38_003412</name>
</gene>
<keyword evidence="1" id="KW-1188">Viral release from host cell</keyword>
<sequence length="189" mass="20895">MSAPDLLIFTADFALDDGEDSRTLRGLAVPYGQVSHPAEFGGMAVRHRFEPGAFSRSIRERGSKVKLFVEHDVRRLPIGRAVDFDDGPEGLRVAFEFARTASGDEALQLVRDGYVRGLSAGVDPLRYSEDQQGHLLHSEARLREVSLVNEPAFAAAGFTRDSGDEPEPTLDAEQARLRLRLAEKGWIYV</sequence>
<reference evidence="5 6" key="1">
    <citation type="submission" date="2020-03" db="EMBL/GenBank/DDBJ databases">
        <title>Sequencing the genomes of 1000 actinobacteria strains.</title>
        <authorList>
            <person name="Klenk H.-P."/>
        </authorList>
    </citation>
    <scope>NUCLEOTIDE SEQUENCE [LARGE SCALE GENOMIC DNA]</scope>
    <source>
        <strain evidence="5 6">DSM 45685</strain>
    </source>
</reference>
<evidence type="ECO:0000256" key="2">
    <source>
        <dbReference type="ARBA" id="ARBA00022670"/>
    </source>
</evidence>
<feature type="domain" description="Prohead serine protease" evidence="4">
    <location>
        <begin position="17"/>
        <end position="156"/>
    </location>
</feature>
<keyword evidence="3" id="KW-0378">Hydrolase</keyword>
<dbReference type="InterPro" id="IPR054613">
    <property type="entry name" value="Peptidase_S78_dom"/>
</dbReference>
<dbReference type="GO" id="GO:0006508">
    <property type="term" value="P:proteolysis"/>
    <property type="evidence" value="ECO:0007669"/>
    <property type="project" value="UniProtKB-KW"/>
</dbReference>
<comment type="caution">
    <text evidence="5">The sequence shown here is derived from an EMBL/GenBank/DDBJ whole genome shotgun (WGS) entry which is preliminary data.</text>
</comment>
<dbReference type="Proteomes" id="UP000545493">
    <property type="component" value="Unassembled WGS sequence"/>
</dbReference>
<protein>
    <recommendedName>
        <fullName evidence="4">Prohead serine protease domain-containing protein</fullName>
    </recommendedName>
</protein>
<dbReference type="RefSeq" id="WP_167172586.1">
    <property type="nucleotide sequence ID" value="NZ_JAAOYM010000001.1"/>
</dbReference>
<evidence type="ECO:0000313" key="6">
    <source>
        <dbReference type="Proteomes" id="UP000545493"/>
    </source>
</evidence>
<dbReference type="Pfam" id="PF04586">
    <property type="entry name" value="Peptidase_S78"/>
    <property type="match status" value="1"/>
</dbReference>
<dbReference type="GO" id="GO:0008233">
    <property type="term" value="F:peptidase activity"/>
    <property type="evidence" value="ECO:0007669"/>
    <property type="project" value="UniProtKB-KW"/>
</dbReference>
<proteinExistence type="predicted"/>
<evidence type="ECO:0000313" key="5">
    <source>
        <dbReference type="EMBL" id="NIJ13068.1"/>
    </source>
</evidence>
<keyword evidence="6" id="KW-1185">Reference proteome</keyword>
<evidence type="ECO:0000259" key="4">
    <source>
        <dbReference type="Pfam" id="PF04586"/>
    </source>
</evidence>